<dbReference type="RefSeq" id="WP_254884031.1">
    <property type="nucleotide sequence ID" value="NZ_JBHSJV010000001.1"/>
</dbReference>
<dbReference type="SUPFAM" id="SSF47384">
    <property type="entry name" value="Homodimeric domain of signal transducing histidine kinase"/>
    <property type="match status" value="1"/>
</dbReference>
<accession>A0ABW5NCE8</accession>
<dbReference type="InterPro" id="IPR004358">
    <property type="entry name" value="Sig_transdc_His_kin-like_C"/>
</dbReference>
<dbReference type="InterPro" id="IPR003594">
    <property type="entry name" value="HATPase_dom"/>
</dbReference>
<keyword evidence="6" id="KW-0902">Two-component regulatory system</keyword>
<evidence type="ECO:0000313" key="9">
    <source>
        <dbReference type="EMBL" id="MFD2592916.1"/>
    </source>
</evidence>
<dbReference type="CDD" id="cd00075">
    <property type="entry name" value="HATPase"/>
    <property type="match status" value="1"/>
</dbReference>
<dbReference type="InterPro" id="IPR036097">
    <property type="entry name" value="HisK_dim/P_sf"/>
</dbReference>
<dbReference type="Pfam" id="PF00512">
    <property type="entry name" value="HisKA"/>
    <property type="match status" value="1"/>
</dbReference>
<evidence type="ECO:0000256" key="3">
    <source>
        <dbReference type="ARBA" id="ARBA00022553"/>
    </source>
</evidence>
<dbReference type="Pfam" id="PF02518">
    <property type="entry name" value="HATPase_c"/>
    <property type="match status" value="1"/>
</dbReference>
<evidence type="ECO:0000256" key="2">
    <source>
        <dbReference type="ARBA" id="ARBA00012438"/>
    </source>
</evidence>
<keyword evidence="7" id="KW-0472">Membrane</keyword>
<keyword evidence="5 9" id="KW-0418">Kinase</keyword>
<organism evidence="9 10">
    <name type="scientific">Aquimarina hainanensis</name>
    <dbReference type="NCBI Taxonomy" id="1578017"/>
    <lineage>
        <taxon>Bacteria</taxon>
        <taxon>Pseudomonadati</taxon>
        <taxon>Bacteroidota</taxon>
        <taxon>Flavobacteriia</taxon>
        <taxon>Flavobacteriales</taxon>
        <taxon>Flavobacteriaceae</taxon>
        <taxon>Aquimarina</taxon>
    </lineage>
</organism>
<keyword evidence="7" id="KW-0812">Transmembrane</keyword>
<dbReference type="PANTHER" id="PTHR45453:SF1">
    <property type="entry name" value="PHOSPHATE REGULON SENSOR PROTEIN PHOR"/>
    <property type="match status" value="1"/>
</dbReference>
<dbReference type="Gene3D" id="1.10.287.130">
    <property type="match status" value="1"/>
</dbReference>
<protein>
    <recommendedName>
        <fullName evidence="2">histidine kinase</fullName>
        <ecNumber evidence="2">2.7.13.3</ecNumber>
    </recommendedName>
</protein>
<dbReference type="CDD" id="cd00082">
    <property type="entry name" value="HisKA"/>
    <property type="match status" value="1"/>
</dbReference>
<dbReference type="PRINTS" id="PR00344">
    <property type="entry name" value="BCTRLSENSOR"/>
</dbReference>
<dbReference type="InterPro" id="IPR005467">
    <property type="entry name" value="His_kinase_dom"/>
</dbReference>
<dbReference type="PROSITE" id="PS50109">
    <property type="entry name" value="HIS_KIN"/>
    <property type="match status" value="1"/>
</dbReference>
<comment type="caution">
    <text evidence="9">The sequence shown here is derived from an EMBL/GenBank/DDBJ whole genome shotgun (WGS) entry which is preliminary data.</text>
</comment>
<dbReference type="InterPro" id="IPR036890">
    <property type="entry name" value="HATPase_C_sf"/>
</dbReference>
<name>A0ABW5NCE8_9FLAO</name>
<dbReference type="SMART" id="SM00388">
    <property type="entry name" value="HisKA"/>
    <property type="match status" value="1"/>
</dbReference>
<dbReference type="Proteomes" id="UP001597459">
    <property type="component" value="Unassembled WGS sequence"/>
</dbReference>
<evidence type="ECO:0000256" key="1">
    <source>
        <dbReference type="ARBA" id="ARBA00000085"/>
    </source>
</evidence>
<keyword evidence="4" id="KW-0808">Transferase</keyword>
<keyword evidence="3" id="KW-0597">Phosphoprotein</keyword>
<evidence type="ECO:0000259" key="8">
    <source>
        <dbReference type="PROSITE" id="PS50109"/>
    </source>
</evidence>
<dbReference type="PANTHER" id="PTHR45453">
    <property type="entry name" value="PHOSPHATE REGULON SENSOR PROTEIN PHOR"/>
    <property type="match status" value="1"/>
</dbReference>
<evidence type="ECO:0000256" key="5">
    <source>
        <dbReference type="ARBA" id="ARBA00022777"/>
    </source>
</evidence>
<evidence type="ECO:0000256" key="4">
    <source>
        <dbReference type="ARBA" id="ARBA00022679"/>
    </source>
</evidence>
<keyword evidence="7" id="KW-1133">Transmembrane helix</keyword>
<dbReference type="SUPFAM" id="SSF55874">
    <property type="entry name" value="ATPase domain of HSP90 chaperone/DNA topoisomerase II/histidine kinase"/>
    <property type="match status" value="1"/>
</dbReference>
<dbReference type="EC" id="2.7.13.3" evidence="2"/>
<evidence type="ECO:0000256" key="6">
    <source>
        <dbReference type="ARBA" id="ARBA00023012"/>
    </source>
</evidence>
<feature type="transmembrane region" description="Helical" evidence="7">
    <location>
        <begin position="241"/>
        <end position="263"/>
    </location>
</feature>
<feature type="domain" description="Histidine kinase" evidence="8">
    <location>
        <begin position="282"/>
        <end position="499"/>
    </location>
</feature>
<keyword evidence="10" id="KW-1185">Reference proteome</keyword>
<dbReference type="InterPro" id="IPR050351">
    <property type="entry name" value="BphY/WalK/GraS-like"/>
</dbReference>
<feature type="transmembrane region" description="Helical" evidence="7">
    <location>
        <begin position="39"/>
        <end position="61"/>
    </location>
</feature>
<proteinExistence type="predicted"/>
<dbReference type="InterPro" id="IPR003661">
    <property type="entry name" value="HisK_dim/P_dom"/>
</dbReference>
<gene>
    <name evidence="9" type="ORF">ACFSTE_18910</name>
</gene>
<dbReference type="EMBL" id="JBHULX010000039">
    <property type="protein sequence ID" value="MFD2592916.1"/>
    <property type="molecule type" value="Genomic_DNA"/>
</dbReference>
<dbReference type="SMART" id="SM00387">
    <property type="entry name" value="HATPase_c"/>
    <property type="match status" value="1"/>
</dbReference>
<dbReference type="Gene3D" id="3.30.565.10">
    <property type="entry name" value="Histidine kinase-like ATPase, C-terminal domain"/>
    <property type="match status" value="1"/>
</dbReference>
<comment type="catalytic activity">
    <reaction evidence="1">
        <text>ATP + protein L-histidine = ADP + protein N-phospho-L-histidine.</text>
        <dbReference type="EC" id="2.7.13.3"/>
    </reaction>
</comment>
<evidence type="ECO:0000313" key="10">
    <source>
        <dbReference type="Proteomes" id="UP001597459"/>
    </source>
</evidence>
<dbReference type="GO" id="GO:0016301">
    <property type="term" value="F:kinase activity"/>
    <property type="evidence" value="ECO:0007669"/>
    <property type="project" value="UniProtKB-KW"/>
</dbReference>
<evidence type="ECO:0000256" key="7">
    <source>
        <dbReference type="SAM" id="Phobius"/>
    </source>
</evidence>
<reference evidence="10" key="1">
    <citation type="journal article" date="2019" name="Int. J. Syst. Evol. Microbiol.">
        <title>The Global Catalogue of Microorganisms (GCM) 10K type strain sequencing project: providing services to taxonomists for standard genome sequencing and annotation.</title>
        <authorList>
            <consortium name="The Broad Institute Genomics Platform"/>
            <consortium name="The Broad Institute Genome Sequencing Center for Infectious Disease"/>
            <person name="Wu L."/>
            <person name="Ma J."/>
        </authorList>
    </citation>
    <scope>NUCLEOTIDE SEQUENCE [LARGE SCALE GENOMIC DNA]</scope>
    <source>
        <strain evidence="10">KCTC 42423</strain>
    </source>
</reference>
<sequence length="499" mass="57434">MAALDIMCTFELSEKFYKQKEISDYHYNYIKKSFVKNKIIILIIASVLALLALSGIQAYLIQNAYQLKKDNFLKETKEAISEIDDGHILDSLYGEVWGENMMTHLSDYKNNRFSKEEAAKKIIEEANAINPEYTTHYENELDKINLGYDIKYKKIISSLLIFEGSKIDTIILSTSQNKIKLFGRNFNETNEEVINTNRWFTQNQFIDQRGGTIKTKTYDLEVISQDVILIRDWKNIVYGRMMGLLLSSLLIFLFVISLLYYSIKNLVNQKKITAIKTDFINNITHELKTPLATLGIASKSLQKEAIKASPEAFENTLKIIDRQNDRLQKLIDQVLTNSLSSEDIVLYKEQIADTLYFDNLIEDFKLSKQQDQLSIINHVCETEVILRIDIFHFTTALLNILDNAVKYSTDHTIISIKTHIERNQYIIAIADNGIGISEKNQQYIFDKFYRVSDGNVHNVKGLGLGMYYTHQIIKAHKGSITIESEPNKGTAFTIKIPIH</sequence>